<dbReference type="GO" id="GO:0000940">
    <property type="term" value="C:outer kinetochore"/>
    <property type="evidence" value="ECO:0007669"/>
    <property type="project" value="TreeGrafter"/>
</dbReference>
<accession>A0A8C9TK61</accession>
<dbReference type="GO" id="GO:0008017">
    <property type="term" value="F:microtubule binding"/>
    <property type="evidence" value="ECO:0007669"/>
    <property type="project" value="InterPro"/>
</dbReference>
<reference evidence="7" key="3">
    <citation type="submission" date="2025-09" db="UniProtKB">
        <authorList>
            <consortium name="Ensembl"/>
        </authorList>
    </citation>
    <scope>IDENTIFICATION</scope>
</reference>
<evidence type="ECO:0000256" key="2">
    <source>
        <dbReference type="ARBA" id="ARBA00023054"/>
    </source>
</evidence>
<dbReference type="FunFam" id="1.10.10.1890:FF:000002">
    <property type="entry name" value="Spindle and kinetochore-associated protein 1"/>
    <property type="match status" value="1"/>
</dbReference>
<dbReference type="GO" id="GO:0000278">
    <property type="term" value="P:mitotic cell cycle"/>
    <property type="evidence" value="ECO:0007669"/>
    <property type="project" value="TreeGrafter"/>
</dbReference>
<comment type="similarity">
    <text evidence="1">Belongs to the SKA1 family.</text>
</comment>
<protein>
    <recommendedName>
        <fullName evidence="3">SKA complex subunit 1</fullName>
    </recommendedName>
    <alternativeName>
        <fullName evidence="4">Spindle and kinetochore-associated protein 1</fullName>
    </alternativeName>
</protein>
<gene>
    <name evidence="7" type="primary">ska1</name>
</gene>
<dbReference type="PANTHER" id="PTHR28573">
    <property type="entry name" value="SPINDLE AND KINETOCHORE-ASSOCIATED PROTEIN 1"/>
    <property type="match status" value="1"/>
</dbReference>
<name>A0A8C9TK61_SCLFO</name>
<sequence length="255" mass="29420">MMASGELEELIQHLNDKISLTRRVLELRTIAKDADKRKILLKTGQDIVATNGLLNQLEALIERQRNNLSCLKELEEFFLEDLRDGQHLKDNPPPHLPRKGHHTAHSVAPSQGEAKQAQDARDKDPPPKAQRNLIREMEYITTQEFDSIPQYMKGRVTYSQLNAAVQSINTAVKGKYSILHQPTKTMSSAARKLYQRFKDEETKDTKGQFFVVEEDLHEFTQLKTDKRFQSMLSMLRHCQRLRELRGGGLTRYVLL</sequence>
<dbReference type="Ensembl" id="ENSSFOT00015040883.1">
    <property type="protein sequence ID" value="ENSSFOP00015051132.1"/>
    <property type="gene ID" value="ENSSFOG00015026613.1"/>
</dbReference>
<dbReference type="GO" id="GO:0031110">
    <property type="term" value="P:regulation of microtubule polymerization or depolymerization"/>
    <property type="evidence" value="ECO:0007669"/>
    <property type="project" value="TreeGrafter"/>
</dbReference>
<dbReference type="RefSeq" id="XP_018607208.1">
    <property type="nucleotide sequence ID" value="XM_018751692.2"/>
</dbReference>
<dbReference type="GO" id="GO:0072686">
    <property type="term" value="C:mitotic spindle"/>
    <property type="evidence" value="ECO:0007669"/>
    <property type="project" value="TreeGrafter"/>
</dbReference>
<dbReference type="OrthoDB" id="5962at2759"/>
<reference evidence="7" key="2">
    <citation type="submission" date="2025-08" db="UniProtKB">
        <authorList>
            <consortium name="Ensembl"/>
        </authorList>
    </citation>
    <scope>IDENTIFICATION</scope>
</reference>
<dbReference type="CTD" id="220134"/>
<evidence type="ECO:0000256" key="4">
    <source>
        <dbReference type="ARBA" id="ARBA00047202"/>
    </source>
</evidence>
<dbReference type="GeneID" id="108934157"/>
<feature type="compositionally biased region" description="Basic and acidic residues" evidence="6">
    <location>
        <begin position="116"/>
        <end position="126"/>
    </location>
</feature>
<organism evidence="7 8">
    <name type="scientific">Scleropages formosus</name>
    <name type="common">Asian bonytongue</name>
    <name type="synonym">Osteoglossum formosum</name>
    <dbReference type="NCBI Taxonomy" id="113540"/>
    <lineage>
        <taxon>Eukaryota</taxon>
        <taxon>Metazoa</taxon>
        <taxon>Chordata</taxon>
        <taxon>Craniata</taxon>
        <taxon>Vertebrata</taxon>
        <taxon>Euteleostomi</taxon>
        <taxon>Actinopterygii</taxon>
        <taxon>Neopterygii</taxon>
        <taxon>Teleostei</taxon>
        <taxon>Osteoglossocephala</taxon>
        <taxon>Osteoglossomorpha</taxon>
        <taxon>Osteoglossiformes</taxon>
        <taxon>Osteoglossidae</taxon>
        <taxon>Scleropages</taxon>
    </lineage>
</organism>
<evidence type="ECO:0000313" key="7">
    <source>
        <dbReference type="Ensembl" id="ENSSFOP00015051132.1"/>
    </source>
</evidence>
<dbReference type="KEGG" id="sfm:108934157"/>
<dbReference type="AlphaFoldDB" id="A0A8C9TK61"/>
<dbReference type="Gene3D" id="6.10.250.1370">
    <property type="match status" value="1"/>
</dbReference>
<dbReference type="GeneTree" id="ENSGT00940000166216"/>
<dbReference type="Proteomes" id="UP000694397">
    <property type="component" value="Chromosome 6"/>
</dbReference>
<dbReference type="GO" id="GO:0051301">
    <property type="term" value="P:cell division"/>
    <property type="evidence" value="ECO:0007669"/>
    <property type="project" value="InterPro"/>
</dbReference>
<evidence type="ECO:0000256" key="1">
    <source>
        <dbReference type="ARBA" id="ARBA00006836"/>
    </source>
</evidence>
<dbReference type="GO" id="GO:0007059">
    <property type="term" value="P:chromosome segregation"/>
    <property type="evidence" value="ECO:0007669"/>
    <property type="project" value="InterPro"/>
</dbReference>
<dbReference type="InterPro" id="IPR042031">
    <property type="entry name" value="SKA1_MBD_sf"/>
</dbReference>
<feature type="coiled-coil region" evidence="5">
    <location>
        <begin position="47"/>
        <end position="74"/>
    </location>
</feature>
<reference evidence="7 8" key="1">
    <citation type="submission" date="2019-04" db="EMBL/GenBank/DDBJ databases">
        <authorList>
            <consortium name="Wellcome Sanger Institute Data Sharing"/>
        </authorList>
    </citation>
    <scope>NUCLEOTIDE SEQUENCE [LARGE SCALE GENOMIC DNA]</scope>
</reference>
<evidence type="ECO:0000256" key="6">
    <source>
        <dbReference type="SAM" id="MobiDB-lite"/>
    </source>
</evidence>
<evidence type="ECO:0000256" key="5">
    <source>
        <dbReference type="SAM" id="Coils"/>
    </source>
</evidence>
<keyword evidence="2 5" id="KW-0175">Coiled coil</keyword>
<dbReference type="PANTHER" id="PTHR28573:SF1">
    <property type="entry name" value="SPINDLE AND KINETOCHORE-ASSOCIATED PROTEIN 1"/>
    <property type="match status" value="1"/>
</dbReference>
<evidence type="ECO:0000256" key="3">
    <source>
        <dbReference type="ARBA" id="ARBA00047182"/>
    </source>
</evidence>
<dbReference type="Pfam" id="PF07160">
    <property type="entry name" value="SKA1"/>
    <property type="match status" value="1"/>
</dbReference>
<keyword evidence="8" id="KW-1185">Reference proteome</keyword>
<dbReference type="Gene3D" id="1.10.10.1890">
    <property type="entry name" value="Ska1 microtubule binding domain-like"/>
    <property type="match status" value="1"/>
</dbReference>
<feature type="region of interest" description="Disordered" evidence="6">
    <location>
        <begin position="85"/>
        <end position="135"/>
    </location>
</feature>
<evidence type="ECO:0000313" key="8">
    <source>
        <dbReference type="Proteomes" id="UP000694397"/>
    </source>
</evidence>
<dbReference type="GO" id="GO:0005876">
    <property type="term" value="C:spindle microtubule"/>
    <property type="evidence" value="ECO:0007669"/>
    <property type="project" value="TreeGrafter"/>
</dbReference>
<proteinExistence type="inferred from homology"/>
<dbReference type="InterPro" id="IPR009829">
    <property type="entry name" value="SKA1"/>
</dbReference>